<dbReference type="Pfam" id="PF04564">
    <property type="entry name" value="U-box"/>
    <property type="match status" value="1"/>
</dbReference>
<accession>A0A6J1RW39</accession>
<dbReference type="InterPro" id="IPR045696">
    <property type="entry name" value="Ubox5_N"/>
</dbReference>
<dbReference type="InterPro" id="IPR003613">
    <property type="entry name" value="Ubox_domain"/>
</dbReference>
<protein>
    <submittedName>
        <fullName evidence="3">RING finger protein 37</fullName>
    </submittedName>
</protein>
<dbReference type="RefSeq" id="XP_026272577.1">
    <property type="nucleotide sequence ID" value="XM_026416792.2"/>
</dbReference>
<dbReference type="KEGG" id="foc:113202530"/>
<reference evidence="3" key="1">
    <citation type="submission" date="2025-08" db="UniProtKB">
        <authorList>
            <consortium name="RefSeq"/>
        </authorList>
    </citation>
    <scope>IDENTIFICATION</scope>
    <source>
        <tissue evidence="3">Whole organism</tissue>
    </source>
</reference>
<name>A0A6J1RW39_FRAOC</name>
<sequence>MSSPLINLCNPVFKTVVTCDTISSEGYEATNLVSEDCQKRKNGFLSDRFIKPPVEITLKFPFDVNIRYIQVGAVVGQQKSSGLEFHSSSVPYNSSLCSGCPANKQSKGGLICSPTAERIGSIVLNDNERGVIFFCPLQYGRQNPNPVPNVGPDFIQRSMMWKKRSVIAHTSSLTLRIFKTCGSSIPAISSIEIWGGPSTCVPASQVSDIMKLWKSSQEELKCEENEGTAMQDVPLFPDITGRKLHESVIGDIPDEFFDAITWEIMALPMVLPSGKVVDQQTLDLHAQAEANWGRHPGDPFTGIMFSEGCRPVLDTALKARIDRFLVLNQDRKDLKTIPRTVGRVQPQICHQTVSRFRNTRVCFDSAAVNRKHSLTRTSSIVYSQGERQVSDSTPPPVSIPSCSTHPRPTEPDDQTESLTKRPKLSDMSCVSSVKSSISDIDLTVDDTTGNHLDNLKSHEKKLDDSLDSALKAVLSGLPSFVNIPSPKSIVKECASCKILASLYCLPCSHFLCRPCLVKENKQKPSNCPSCQVEFKSSDPVFHHD</sequence>
<evidence type="ECO:0000256" key="1">
    <source>
        <dbReference type="SAM" id="MobiDB-lite"/>
    </source>
</evidence>
<dbReference type="GeneID" id="113202530"/>
<dbReference type="OrthoDB" id="20295at2759"/>
<organism evidence="2 3">
    <name type="scientific">Frankliniella occidentalis</name>
    <name type="common">Western flower thrips</name>
    <name type="synonym">Euthrips occidentalis</name>
    <dbReference type="NCBI Taxonomy" id="133901"/>
    <lineage>
        <taxon>Eukaryota</taxon>
        <taxon>Metazoa</taxon>
        <taxon>Ecdysozoa</taxon>
        <taxon>Arthropoda</taxon>
        <taxon>Hexapoda</taxon>
        <taxon>Insecta</taxon>
        <taxon>Pterygota</taxon>
        <taxon>Neoptera</taxon>
        <taxon>Paraneoptera</taxon>
        <taxon>Thysanoptera</taxon>
        <taxon>Terebrantia</taxon>
        <taxon>Thripoidea</taxon>
        <taxon>Thripidae</taxon>
        <taxon>Frankliniella</taxon>
    </lineage>
</organism>
<gene>
    <name evidence="3" type="primary">LOC113202530</name>
</gene>
<keyword evidence="2" id="KW-1185">Reference proteome</keyword>
<dbReference type="PANTHER" id="PTHR13492:SF2">
    <property type="entry name" value="RING FINGER PROTEIN 37"/>
    <property type="match status" value="1"/>
</dbReference>
<dbReference type="InterPro" id="IPR017907">
    <property type="entry name" value="Znf_RING_CS"/>
</dbReference>
<dbReference type="PROSITE" id="PS50089">
    <property type="entry name" value="ZF_RING_2"/>
    <property type="match status" value="1"/>
</dbReference>
<dbReference type="PROSITE" id="PS00518">
    <property type="entry name" value="ZF_RING_1"/>
    <property type="match status" value="1"/>
</dbReference>
<dbReference type="InterPro" id="IPR039847">
    <property type="entry name" value="Ubox5"/>
</dbReference>
<dbReference type="InterPro" id="IPR001841">
    <property type="entry name" value="Znf_RING"/>
</dbReference>
<dbReference type="GO" id="GO:0005634">
    <property type="term" value="C:nucleus"/>
    <property type="evidence" value="ECO:0007669"/>
    <property type="project" value="TreeGrafter"/>
</dbReference>
<dbReference type="InterPro" id="IPR039925">
    <property type="entry name" value="RNF37_RING-Ubox"/>
</dbReference>
<dbReference type="SUPFAM" id="SSF57850">
    <property type="entry name" value="RING/U-box"/>
    <property type="match status" value="2"/>
</dbReference>
<dbReference type="Pfam" id="PF19318">
    <property type="entry name" value="DUF5918"/>
    <property type="match status" value="1"/>
</dbReference>
<proteinExistence type="predicted"/>
<feature type="region of interest" description="Disordered" evidence="1">
    <location>
        <begin position="381"/>
        <end position="425"/>
    </location>
</feature>
<dbReference type="PROSITE" id="PS51698">
    <property type="entry name" value="U_BOX"/>
    <property type="match status" value="1"/>
</dbReference>
<dbReference type="GO" id="GO:0000209">
    <property type="term" value="P:protein polyubiquitination"/>
    <property type="evidence" value="ECO:0007669"/>
    <property type="project" value="TreeGrafter"/>
</dbReference>
<dbReference type="Proteomes" id="UP000504606">
    <property type="component" value="Unplaced"/>
</dbReference>
<dbReference type="PANTHER" id="PTHR13492">
    <property type="entry name" value="RING FINGER PROTEIN 37"/>
    <property type="match status" value="1"/>
</dbReference>
<dbReference type="GO" id="GO:0034450">
    <property type="term" value="F:ubiquitin-ubiquitin ligase activity"/>
    <property type="evidence" value="ECO:0007669"/>
    <property type="project" value="TreeGrafter"/>
</dbReference>
<dbReference type="AlphaFoldDB" id="A0A6J1RW39"/>
<dbReference type="InterPro" id="IPR013083">
    <property type="entry name" value="Znf_RING/FYVE/PHD"/>
</dbReference>
<dbReference type="GO" id="GO:0031625">
    <property type="term" value="F:ubiquitin protein ligase binding"/>
    <property type="evidence" value="ECO:0007669"/>
    <property type="project" value="TreeGrafter"/>
</dbReference>
<dbReference type="SMART" id="SM00504">
    <property type="entry name" value="Ubox"/>
    <property type="match status" value="1"/>
</dbReference>
<evidence type="ECO:0000313" key="2">
    <source>
        <dbReference type="Proteomes" id="UP000504606"/>
    </source>
</evidence>
<dbReference type="Gene3D" id="3.30.40.10">
    <property type="entry name" value="Zinc/RING finger domain, C3HC4 (zinc finger)"/>
    <property type="match status" value="2"/>
</dbReference>
<feature type="compositionally biased region" description="Polar residues" evidence="1">
    <location>
        <begin position="381"/>
        <end position="392"/>
    </location>
</feature>
<dbReference type="CDD" id="cd16660">
    <property type="entry name" value="RING-Ubox_RNF37"/>
    <property type="match status" value="1"/>
</dbReference>
<evidence type="ECO:0000313" key="3">
    <source>
        <dbReference type="RefSeq" id="XP_026272577.1"/>
    </source>
</evidence>